<keyword evidence="2" id="KW-1185">Reference proteome</keyword>
<sequence>MDQDELDPEPILIQHIGSSSLADRLDYGEGGSFSQPPADTRELRACVSYFDSFVPQGTAHAATAELSEELTRELYTDNHDRD</sequence>
<dbReference type="AlphaFoldDB" id="A0A0C9UR35"/>
<dbReference type="Proteomes" id="UP000054279">
    <property type="component" value="Unassembled WGS sequence"/>
</dbReference>
<reference evidence="1 2" key="1">
    <citation type="submission" date="2014-06" db="EMBL/GenBank/DDBJ databases">
        <title>Evolutionary Origins and Diversification of the Mycorrhizal Mutualists.</title>
        <authorList>
            <consortium name="DOE Joint Genome Institute"/>
            <consortium name="Mycorrhizal Genomics Consortium"/>
            <person name="Kohler A."/>
            <person name="Kuo A."/>
            <person name="Nagy L.G."/>
            <person name="Floudas D."/>
            <person name="Copeland A."/>
            <person name="Barry K.W."/>
            <person name="Cichocki N."/>
            <person name="Veneault-Fourrey C."/>
            <person name="LaButti K."/>
            <person name="Lindquist E.A."/>
            <person name="Lipzen A."/>
            <person name="Lundell T."/>
            <person name="Morin E."/>
            <person name="Murat C."/>
            <person name="Riley R."/>
            <person name="Ohm R."/>
            <person name="Sun H."/>
            <person name="Tunlid A."/>
            <person name="Henrissat B."/>
            <person name="Grigoriev I.V."/>
            <person name="Hibbett D.S."/>
            <person name="Martin F."/>
        </authorList>
    </citation>
    <scope>NUCLEOTIDE SEQUENCE [LARGE SCALE GENOMIC DNA]</scope>
    <source>
        <strain evidence="1 2">SS14</strain>
    </source>
</reference>
<dbReference type="HOGENOM" id="CLU_2559784_0_0_1"/>
<gene>
    <name evidence="1" type="ORF">M422DRAFT_270996</name>
</gene>
<evidence type="ECO:0000313" key="2">
    <source>
        <dbReference type="Proteomes" id="UP000054279"/>
    </source>
</evidence>
<proteinExistence type="predicted"/>
<dbReference type="EMBL" id="KN837323">
    <property type="protein sequence ID" value="KIJ27806.1"/>
    <property type="molecule type" value="Genomic_DNA"/>
</dbReference>
<evidence type="ECO:0000313" key="1">
    <source>
        <dbReference type="EMBL" id="KIJ27806.1"/>
    </source>
</evidence>
<name>A0A0C9UR35_SPHS4</name>
<organism evidence="1 2">
    <name type="scientific">Sphaerobolus stellatus (strain SS14)</name>
    <dbReference type="NCBI Taxonomy" id="990650"/>
    <lineage>
        <taxon>Eukaryota</taxon>
        <taxon>Fungi</taxon>
        <taxon>Dikarya</taxon>
        <taxon>Basidiomycota</taxon>
        <taxon>Agaricomycotina</taxon>
        <taxon>Agaricomycetes</taxon>
        <taxon>Phallomycetidae</taxon>
        <taxon>Geastrales</taxon>
        <taxon>Sphaerobolaceae</taxon>
        <taxon>Sphaerobolus</taxon>
    </lineage>
</organism>
<accession>A0A0C9UR35</accession>
<protein>
    <submittedName>
        <fullName evidence="1">Uncharacterized protein</fullName>
    </submittedName>
</protein>